<proteinExistence type="predicted"/>
<feature type="non-terminal residue" evidence="1">
    <location>
        <position position="1"/>
    </location>
</feature>
<dbReference type="SUPFAM" id="SSF53098">
    <property type="entry name" value="Ribonuclease H-like"/>
    <property type="match status" value="1"/>
</dbReference>
<evidence type="ECO:0000313" key="2">
    <source>
        <dbReference type="Proteomes" id="UP000478052"/>
    </source>
</evidence>
<dbReference type="PANTHER" id="PTHR46880">
    <property type="entry name" value="RAS-ASSOCIATING DOMAIN-CONTAINING PROTEIN"/>
    <property type="match status" value="1"/>
</dbReference>
<dbReference type="Proteomes" id="UP000478052">
    <property type="component" value="Unassembled WGS sequence"/>
</dbReference>
<protein>
    <submittedName>
        <fullName evidence="1">E3 SUMO-protein ligase KIAA1586-like</fullName>
    </submittedName>
</protein>
<sequence>KYKGLECANGKIGCSICKEVSTFKTPLKIEISKEWALCQIDGGMSENQKTRLSILRNKLKKHYSSAAHESACLILNEKKSNNLPKLLEENINDVNKSTCNIFRTAYYLAKYNRPFDDHFKLIELQMLNGVKLGCTLHSRYSSTYIIQHISKKMKEKLIENNAKCSILIDESTTVSALCGMVIYLKVSISNKDPIFIFLDLVELKNQTAENIVEQLLECLHSSGLNENYLKQHWISFVSDGASVLLGKKNGVAKRLNDKYPLIFSWHCMNHRLELAVNDSLKDIVATNHFKLFLDSLYVLYNASPKNQTELKNICSELEVVFLKIGRVLSVRWVASSWRAVNAVWKILSALCNHFSIASNDLSRDSKTKSKYLGLYNKLASPEFLKDLAIMCDVLYELANLSTELQSQSITLMEADRCIKRCIRVINSFKTHDGEHMAQAVIAIDEMEFKNIKLIYNKKLICINKNQFLTSIENNLMSRLLENESENKMILESISVLDKSTWPDEVDIRFGEDKIKYLCNRFLLDQNEAINGMKKLIDDPTNSPEKLMPTFYNFLKTFPCSTAECERGFSAMNNICTDIRSRLTICNTSNLMFININGPPINIWNPDTYVKSWLVKHRFADDTRSKHCKPMSNEDLQKKKSMADSII</sequence>
<organism evidence="1 2">
    <name type="scientific">Aphis craccivora</name>
    <name type="common">Cowpea aphid</name>
    <dbReference type="NCBI Taxonomy" id="307492"/>
    <lineage>
        <taxon>Eukaryota</taxon>
        <taxon>Metazoa</taxon>
        <taxon>Ecdysozoa</taxon>
        <taxon>Arthropoda</taxon>
        <taxon>Hexapoda</taxon>
        <taxon>Insecta</taxon>
        <taxon>Pterygota</taxon>
        <taxon>Neoptera</taxon>
        <taxon>Paraneoptera</taxon>
        <taxon>Hemiptera</taxon>
        <taxon>Sternorrhyncha</taxon>
        <taxon>Aphidomorpha</taxon>
        <taxon>Aphidoidea</taxon>
        <taxon>Aphididae</taxon>
        <taxon>Aphidini</taxon>
        <taxon>Aphis</taxon>
        <taxon>Aphis</taxon>
    </lineage>
</organism>
<dbReference type="OrthoDB" id="9886994at2759"/>
<dbReference type="GO" id="GO:0016874">
    <property type="term" value="F:ligase activity"/>
    <property type="evidence" value="ECO:0007669"/>
    <property type="project" value="UniProtKB-KW"/>
</dbReference>
<feature type="non-terminal residue" evidence="1">
    <location>
        <position position="646"/>
    </location>
</feature>
<accession>A0A6G0VLF3</accession>
<keyword evidence="2" id="KW-1185">Reference proteome</keyword>
<dbReference type="AlphaFoldDB" id="A0A6G0VLF3"/>
<dbReference type="InterPro" id="IPR012337">
    <property type="entry name" value="RNaseH-like_sf"/>
</dbReference>
<name>A0A6G0VLF3_APHCR</name>
<gene>
    <name evidence="1" type="ORF">FWK35_00039045</name>
</gene>
<dbReference type="PANTHER" id="PTHR46880:SF8">
    <property type="entry name" value="E3 SUMO-PROTEIN LIGASE KIAA1586"/>
    <property type="match status" value="1"/>
</dbReference>
<dbReference type="EMBL" id="VUJU01014997">
    <property type="protein sequence ID" value="KAF0697969.1"/>
    <property type="molecule type" value="Genomic_DNA"/>
</dbReference>
<reference evidence="1 2" key="1">
    <citation type="submission" date="2019-08" db="EMBL/GenBank/DDBJ databases">
        <title>Whole genome of Aphis craccivora.</title>
        <authorList>
            <person name="Voronova N.V."/>
            <person name="Shulinski R.S."/>
            <person name="Bandarenka Y.V."/>
            <person name="Zhorov D.G."/>
            <person name="Warner D."/>
        </authorList>
    </citation>
    <scope>NUCLEOTIDE SEQUENCE [LARGE SCALE GENOMIC DNA]</scope>
    <source>
        <strain evidence="1">180601</strain>
        <tissue evidence="1">Whole Body</tissue>
    </source>
</reference>
<keyword evidence="1" id="KW-0436">Ligase</keyword>
<evidence type="ECO:0000313" key="1">
    <source>
        <dbReference type="EMBL" id="KAF0697969.1"/>
    </source>
</evidence>
<comment type="caution">
    <text evidence="1">The sequence shown here is derived from an EMBL/GenBank/DDBJ whole genome shotgun (WGS) entry which is preliminary data.</text>
</comment>